<dbReference type="HOGENOM" id="CLU_000445_107_32_5"/>
<dbReference type="GO" id="GO:0016020">
    <property type="term" value="C:membrane"/>
    <property type="evidence" value="ECO:0007669"/>
    <property type="project" value="InterPro"/>
</dbReference>
<dbReference type="AlphaFoldDB" id="Q1GSL8"/>
<dbReference type="GO" id="GO:0004888">
    <property type="term" value="F:transmembrane signaling receptor activity"/>
    <property type="evidence" value="ECO:0007669"/>
    <property type="project" value="InterPro"/>
</dbReference>
<dbReference type="Pfam" id="PF00015">
    <property type="entry name" value="MCPsignal"/>
    <property type="match status" value="1"/>
</dbReference>
<dbReference type="PRINTS" id="PR00260">
    <property type="entry name" value="CHEMTRNSDUCR"/>
</dbReference>
<feature type="domain" description="Methyl-accepting transducer" evidence="4">
    <location>
        <begin position="35"/>
        <end position="271"/>
    </location>
</feature>
<evidence type="ECO:0000256" key="3">
    <source>
        <dbReference type="PROSITE-ProRule" id="PRU00284"/>
    </source>
</evidence>
<evidence type="ECO:0000259" key="4">
    <source>
        <dbReference type="PROSITE" id="PS50111"/>
    </source>
</evidence>
<evidence type="ECO:0000256" key="2">
    <source>
        <dbReference type="ARBA" id="ARBA00029447"/>
    </source>
</evidence>
<evidence type="ECO:0000313" key="6">
    <source>
        <dbReference type="Proteomes" id="UP000006578"/>
    </source>
</evidence>
<dbReference type="Proteomes" id="UP000006578">
    <property type="component" value="Chromosome"/>
</dbReference>
<sequence length="480" mass="52153">MFGIASRSFCDVGKPMKYDPINPAAPILDESVASDCGELAVGCSDAAGRIKRATDQMDRQIAELGRLEEYVVGLEADQRQIADSTDEAKLLSARAREQLDAGAERVNLAVSEFRSVIDLIARLGTHVTNFAAVMEQVQQVSQSIESIAKTTNMLALNAAIEAERAGDSGRTFAVVAAEVKKLAQNTRGATDEIRRSIGSLAAEAGGLVTEIQSGVEQSSRAEAQFETITDALHDATHLVALLDDQSDRIAQSSAMVHANGAKVREALDRVVTSVRDNSSTLAGTRDSILTMEHVSNRMFNAVISAGVSPQDSAIVALAAKVRDEFVAIAERALARGELTMEQLFDTDYVRVPNSNPERFRTSLCDWADANWRPLFDRIVAEHPEIKMSSAGDMNGFLPTHITDCSRAPTGDLEHDTAHCRNGRILYDETDAAAKRSTAPFFMTVYRQEGDGINYLTVRNVYMPAIIGGRRWGDVEVAYQL</sequence>
<proteinExistence type="inferred from homology"/>
<comment type="similarity">
    <text evidence="2">Belongs to the methyl-accepting chemotaxis (MCP) protein family.</text>
</comment>
<dbReference type="EMBL" id="CP000356">
    <property type="protein sequence ID" value="ABF53354.1"/>
    <property type="molecule type" value="Genomic_DNA"/>
</dbReference>
<dbReference type="PANTHER" id="PTHR32089:SF112">
    <property type="entry name" value="LYSOZYME-LIKE PROTEIN-RELATED"/>
    <property type="match status" value="1"/>
</dbReference>
<reference evidence="5 6" key="1">
    <citation type="journal article" date="2009" name="Proc. Natl. Acad. Sci. U.S.A.">
        <title>The genomic basis of trophic strategy in marine bacteria.</title>
        <authorList>
            <person name="Lauro F.M."/>
            <person name="McDougald D."/>
            <person name="Thomas T."/>
            <person name="Williams T.J."/>
            <person name="Egan S."/>
            <person name="Rice S."/>
            <person name="DeMaere M.Z."/>
            <person name="Ting L."/>
            <person name="Ertan H."/>
            <person name="Johnson J."/>
            <person name="Ferriera S."/>
            <person name="Lapidus A."/>
            <person name="Anderson I."/>
            <person name="Kyrpides N."/>
            <person name="Munk A.C."/>
            <person name="Detter C."/>
            <person name="Han C.S."/>
            <person name="Brown M.V."/>
            <person name="Robb F.T."/>
            <person name="Kjelleberg S."/>
            <person name="Cavicchioli R."/>
        </authorList>
    </citation>
    <scope>NUCLEOTIDE SEQUENCE [LARGE SCALE GENOMIC DNA]</scope>
    <source>
        <strain evidence="6">DSM 13593 / LMG 18877 / RB2256</strain>
    </source>
</reference>
<keyword evidence="6" id="KW-1185">Reference proteome</keyword>
<dbReference type="eggNOG" id="COG0840">
    <property type="taxonomic scope" value="Bacteria"/>
</dbReference>
<dbReference type="SMART" id="SM00283">
    <property type="entry name" value="MA"/>
    <property type="match status" value="1"/>
</dbReference>
<dbReference type="PROSITE" id="PS50111">
    <property type="entry name" value="CHEMOTAXIS_TRANSDUC_2"/>
    <property type="match status" value="1"/>
</dbReference>
<protein>
    <submittedName>
        <fullName evidence="5">Methyl-accepting chemotaxis sensory transducer</fullName>
    </submittedName>
</protein>
<dbReference type="InterPro" id="IPR004090">
    <property type="entry name" value="Chemotax_Me-accpt_rcpt"/>
</dbReference>
<dbReference type="STRING" id="317655.Sala_1641"/>
<dbReference type="PANTHER" id="PTHR32089">
    <property type="entry name" value="METHYL-ACCEPTING CHEMOTAXIS PROTEIN MCPB"/>
    <property type="match status" value="1"/>
</dbReference>
<dbReference type="SUPFAM" id="SSF58104">
    <property type="entry name" value="Methyl-accepting chemotaxis protein (MCP) signaling domain"/>
    <property type="match status" value="1"/>
</dbReference>
<organism evidence="5 6">
    <name type="scientific">Sphingopyxis alaskensis (strain DSM 13593 / LMG 18877 / RB2256)</name>
    <name type="common">Sphingomonas alaskensis</name>
    <dbReference type="NCBI Taxonomy" id="317655"/>
    <lineage>
        <taxon>Bacteria</taxon>
        <taxon>Pseudomonadati</taxon>
        <taxon>Pseudomonadota</taxon>
        <taxon>Alphaproteobacteria</taxon>
        <taxon>Sphingomonadales</taxon>
        <taxon>Sphingomonadaceae</taxon>
        <taxon>Sphingopyxis</taxon>
    </lineage>
</organism>
<name>Q1GSL8_SPHAL</name>
<keyword evidence="1 3" id="KW-0807">Transducer</keyword>
<evidence type="ECO:0000313" key="5">
    <source>
        <dbReference type="EMBL" id="ABF53354.1"/>
    </source>
</evidence>
<evidence type="ECO:0000256" key="1">
    <source>
        <dbReference type="ARBA" id="ARBA00023224"/>
    </source>
</evidence>
<gene>
    <name evidence="5" type="ordered locus">Sala_1641</name>
</gene>
<dbReference type="KEGG" id="sal:Sala_1641"/>
<dbReference type="Gene3D" id="1.10.287.950">
    <property type="entry name" value="Methyl-accepting chemotaxis protein"/>
    <property type="match status" value="1"/>
</dbReference>
<dbReference type="GO" id="GO:0007165">
    <property type="term" value="P:signal transduction"/>
    <property type="evidence" value="ECO:0007669"/>
    <property type="project" value="UniProtKB-KW"/>
</dbReference>
<dbReference type="GO" id="GO:0006935">
    <property type="term" value="P:chemotaxis"/>
    <property type="evidence" value="ECO:0007669"/>
    <property type="project" value="InterPro"/>
</dbReference>
<dbReference type="InterPro" id="IPR004089">
    <property type="entry name" value="MCPsignal_dom"/>
</dbReference>
<accession>Q1GSL8</accession>